<dbReference type="Proteomes" id="UP000807504">
    <property type="component" value="Unassembled WGS sequence"/>
</dbReference>
<evidence type="ECO:0000256" key="13">
    <source>
        <dbReference type="SAM" id="Phobius"/>
    </source>
</evidence>
<dbReference type="PANTHER" id="PTHR20935:SF0">
    <property type="entry name" value="SERINE_THREONINE-PROTEIN PHOSPHATASE PGAM5, MITOCHONDRIAL"/>
    <property type="match status" value="1"/>
</dbReference>
<keyword evidence="13" id="KW-0472">Membrane</keyword>
<evidence type="ECO:0000256" key="3">
    <source>
        <dbReference type="ARBA" id="ARBA00013081"/>
    </source>
</evidence>
<protein>
    <recommendedName>
        <fullName evidence="8">Serine/threonine-protein phosphatase PGAM5, mitochondrial</fullName>
        <ecNumber evidence="3">3.1.3.16</ecNumber>
    </recommendedName>
    <alternativeName>
        <fullName evidence="10">Phosphoglycerate mutase family member 5 homolog</fullName>
    </alternativeName>
    <alternativeName>
        <fullName evidence="9">Serine/threonine-protein phosphatase Pgam5, mitochondrial</fullName>
    </alternativeName>
</protein>
<dbReference type="GO" id="GO:0005741">
    <property type="term" value="C:mitochondrial outer membrane"/>
    <property type="evidence" value="ECO:0007669"/>
    <property type="project" value="UniProtKB-SubCell"/>
</dbReference>
<dbReference type="OMA" id="ERIPCAV"/>
<keyword evidence="4" id="KW-1000">Mitochondrion outer membrane</keyword>
<dbReference type="Gene3D" id="3.40.50.1240">
    <property type="entry name" value="Phosphoglycerate mutase-like"/>
    <property type="match status" value="1"/>
</dbReference>
<comment type="subunit">
    <text evidence="7">Interacts with Pk92B/ASK1.</text>
</comment>
<evidence type="ECO:0000256" key="2">
    <source>
        <dbReference type="ARBA" id="ARBA00006717"/>
    </source>
</evidence>
<dbReference type="InterPro" id="IPR013078">
    <property type="entry name" value="His_Pase_superF_clade-1"/>
</dbReference>
<gene>
    <name evidence="14" type="ORF">HNY73_022153</name>
</gene>
<dbReference type="SUPFAM" id="SSF53254">
    <property type="entry name" value="Phosphoglycerate mutase-like"/>
    <property type="match status" value="1"/>
</dbReference>
<evidence type="ECO:0000256" key="10">
    <source>
        <dbReference type="ARBA" id="ARBA00042520"/>
    </source>
</evidence>
<proteinExistence type="inferred from homology"/>
<evidence type="ECO:0000256" key="6">
    <source>
        <dbReference type="ARBA" id="ARBA00037234"/>
    </source>
</evidence>
<dbReference type="SMART" id="SM00855">
    <property type="entry name" value="PGAM"/>
    <property type="match status" value="1"/>
</dbReference>
<dbReference type="OrthoDB" id="2118094at2759"/>
<keyword evidence="13" id="KW-1133">Transmembrane helix</keyword>
<dbReference type="EC" id="3.1.3.16" evidence="3"/>
<keyword evidence="13" id="KW-0812">Transmembrane</keyword>
<evidence type="ECO:0000256" key="4">
    <source>
        <dbReference type="ARBA" id="ARBA00022787"/>
    </source>
</evidence>
<dbReference type="InterPro" id="IPR051021">
    <property type="entry name" value="Mito_Ser/Thr_phosphatase"/>
</dbReference>
<feature type="transmembrane region" description="Helical" evidence="13">
    <location>
        <begin position="7"/>
        <end position="25"/>
    </location>
</feature>
<dbReference type="EMBL" id="JABXBU010002231">
    <property type="protein sequence ID" value="KAF8764032.1"/>
    <property type="molecule type" value="Genomic_DNA"/>
</dbReference>
<dbReference type="CDD" id="cd07067">
    <property type="entry name" value="HP_PGM_like"/>
    <property type="match status" value="1"/>
</dbReference>
<keyword evidence="15" id="KW-1185">Reference proteome</keyword>
<dbReference type="InterPro" id="IPR029033">
    <property type="entry name" value="His_PPase_superfam"/>
</dbReference>
<comment type="catalytic activity">
    <reaction evidence="11">
        <text>O-phospho-L-seryl-[protein] + H2O = L-seryl-[protein] + phosphate</text>
        <dbReference type="Rhea" id="RHEA:20629"/>
        <dbReference type="Rhea" id="RHEA-COMP:9863"/>
        <dbReference type="Rhea" id="RHEA-COMP:11604"/>
        <dbReference type="ChEBI" id="CHEBI:15377"/>
        <dbReference type="ChEBI" id="CHEBI:29999"/>
        <dbReference type="ChEBI" id="CHEBI:43474"/>
        <dbReference type="ChEBI" id="CHEBI:83421"/>
        <dbReference type="EC" id="3.1.3.16"/>
    </reaction>
</comment>
<sequence>MALHRSKWLYAIAGSGVVLGLFSYFHNEKKTVKMAWTTNYEPSVKWDHNWDSRDYSSLVKADDDTNQNEINEKKTTVMPTARRHIFLIRHGQYDITAKGDSDRRLTTIGKKQAELVGQRLKDLKFNYTKMIRSTMTRARETSDIIHKFFPDLPVENCDLLREGFPVQPEPPSKSWSFPDELYIKDGSRIEAAFKKHFHRADVNQTSDSYEIIVCHANVIRYFICRLLQFPPEAWLRFQLHHCSMTWVVIVPSGRVGVYAIGDSGFLPEELMTG</sequence>
<keyword evidence="4" id="KW-0496">Mitochondrion</keyword>
<evidence type="ECO:0000256" key="12">
    <source>
        <dbReference type="ARBA" id="ARBA00048336"/>
    </source>
</evidence>
<dbReference type="PANTHER" id="PTHR20935">
    <property type="entry name" value="PHOSPHOGLYCERATE MUTASE-RELATED"/>
    <property type="match status" value="1"/>
</dbReference>
<dbReference type="Pfam" id="PF00300">
    <property type="entry name" value="His_Phos_1"/>
    <property type="match status" value="1"/>
</dbReference>
<evidence type="ECO:0000256" key="9">
    <source>
        <dbReference type="ARBA" id="ARBA00040722"/>
    </source>
</evidence>
<evidence type="ECO:0000256" key="1">
    <source>
        <dbReference type="ARBA" id="ARBA00004294"/>
    </source>
</evidence>
<accession>A0A8T0DZX5</accession>
<evidence type="ECO:0000313" key="14">
    <source>
        <dbReference type="EMBL" id="KAF8764032.1"/>
    </source>
</evidence>
<evidence type="ECO:0000256" key="5">
    <source>
        <dbReference type="ARBA" id="ARBA00022801"/>
    </source>
</evidence>
<dbReference type="GO" id="GO:0090141">
    <property type="term" value="P:positive regulation of mitochondrial fission"/>
    <property type="evidence" value="ECO:0007669"/>
    <property type="project" value="TreeGrafter"/>
</dbReference>
<dbReference type="AlphaFoldDB" id="A0A8T0DZX5"/>
<keyword evidence="5" id="KW-0378">Hydrolase</keyword>
<comment type="similarity">
    <text evidence="2">Belongs to the phosphoglycerate mutase family. BPG-dependent PGAM subfamily.</text>
</comment>
<dbReference type="GO" id="GO:0004722">
    <property type="term" value="F:protein serine/threonine phosphatase activity"/>
    <property type="evidence" value="ECO:0007669"/>
    <property type="project" value="UniProtKB-EC"/>
</dbReference>
<comment type="caution">
    <text evidence="14">The sequence shown here is derived from an EMBL/GenBank/DDBJ whole genome shotgun (WGS) entry which is preliminary data.</text>
</comment>
<reference evidence="14" key="2">
    <citation type="submission" date="2020-06" db="EMBL/GenBank/DDBJ databases">
        <authorList>
            <person name="Sheffer M."/>
        </authorList>
    </citation>
    <scope>NUCLEOTIDE SEQUENCE</scope>
</reference>
<evidence type="ECO:0000313" key="15">
    <source>
        <dbReference type="Proteomes" id="UP000807504"/>
    </source>
</evidence>
<evidence type="ECO:0000256" key="11">
    <source>
        <dbReference type="ARBA" id="ARBA00047761"/>
    </source>
</evidence>
<reference evidence="14" key="1">
    <citation type="journal article" date="2020" name="bioRxiv">
        <title>Chromosome-level reference genome of the European wasp spider Argiope bruennichi: a resource for studies on range expansion and evolutionary adaptation.</title>
        <authorList>
            <person name="Sheffer M.M."/>
            <person name="Hoppe A."/>
            <person name="Krehenwinkel H."/>
            <person name="Uhl G."/>
            <person name="Kuss A.W."/>
            <person name="Jensen L."/>
            <person name="Jensen C."/>
            <person name="Gillespie R.G."/>
            <person name="Hoff K.J."/>
            <person name="Prost S."/>
        </authorList>
    </citation>
    <scope>NUCLEOTIDE SEQUENCE</scope>
</reference>
<evidence type="ECO:0000256" key="7">
    <source>
        <dbReference type="ARBA" id="ARBA00038605"/>
    </source>
</evidence>
<organism evidence="14 15">
    <name type="scientific">Argiope bruennichi</name>
    <name type="common">Wasp spider</name>
    <name type="synonym">Aranea bruennichi</name>
    <dbReference type="NCBI Taxonomy" id="94029"/>
    <lineage>
        <taxon>Eukaryota</taxon>
        <taxon>Metazoa</taxon>
        <taxon>Ecdysozoa</taxon>
        <taxon>Arthropoda</taxon>
        <taxon>Chelicerata</taxon>
        <taxon>Arachnida</taxon>
        <taxon>Araneae</taxon>
        <taxon>Araneomorphae</taxon>
        <taxon>Entelegynae</taxon>
        <taxon>Araneoidea</taxon>
        <taxon>Araneidae</taxon>
        <taxon>Argiope</taxon>
    </lineage>
</organism>
<comment type="catalytic activity">
    <reaction evidence="12">
        <text>O-phospho-L-threonyl-[protein] + H2O = L-threonyl-[protein] + phosphate</text>
        <dbReference type="Rhea" id="RHEA:47004"/>
        <dbReference type="Rhea" id="RHEA-COMP:11060"/>
        <dbReference type="Rhea" id="RHEA-COMP:11605"/>
        <dbReference type="ChEBI" id="CHEBI:15377"/>
        <dbReference type="ChEBI" id="CHEBI:30013"/>
        <dbReference type="ChEBI" id="CHEBI:43474"/>
        <dbReference type="ChEBI" id="CHEBI:61977"/>
        <dbReference type="EC" id="3.1.3.16"/>
    </reaction>
</comment>
<comment type="subcellular location">
    <subcellularLocation>
        <location evidence="1">Mitochondrion outer membrane</location>
    </subcellularLocation>
</comment>
<evidence type="ECO:0000256" key="8">
    <source>
        <dbReference type="ARBA" id="ARBA00039765"/>
    </source>
</evidence>
<name>A0A8T0DZX5_ARGBR</name>
<comment type="function">
    <text evidence="6">Displays phosphatase activity for serine/threonine residues, and dephosphorylates and activates Pk92B kinase. Has apparently no phosphoglycerate mutase activity.</text>
</comment>